<reference evidence="2 3" key="1">
    <citation type="journal article" date="2016" name="Nat. Commun.">
        <title>Thousands of microbial genomes shed light on interconnected biogeochemical processes in an aquifer system.</title>
        <authorList>
            <person name="Anantharaman K."/>
            <person name="Brown C.T."/>
            <person name="Hug L.A."/>
            <person name="Sharon I."/>
            <person name="Castelle C.J."/>
            <person name="Probst A.J."/>
            <person name="Thomas B.C."/>
            <person name="Singh A."/>
            <person name="Wilkins M.J."/>
            <person name="Karaoz U."/>
            <person name="Brodie E.L."/>
            <person name="Williams K.H."/>
            <person name="Hubbard S.S."/>
            <person name="Banfield J.F."/>
        </authorList>
    </citation>
    <scope>NUCLEOTIDE SEQUENCE [LARGE SCALE GENOMIC DNA]</scope>
</reference>
<gene>
    <name evidence="2" type="ORF">A2633_04510</name>
</gene>
<feature type="region of interest" description="Disordered" evidence="1">
    <location>
        <begin position="27"/>
        <end position="46"/>
    </location>
</feature>
<dbReference type="EMBL" id="MHQC01000056">
    <property type="protein sequence ID" value="OGZ93592.1"/>
    <property type="molecule type" value="Genomic_DNA"/>
</dbReference>
<evidence type="ECO:0000256" key="1">
    <source>
        <dbReference type="SAM" id="MobiDB-lite"/>
    </source>
</evidence>
<name>A0A1G2K2F7_9BACT</name>
<dbReference type="AlphaFoldDB" id="A0A1G2K2F7"/>
<dbReference type="Proteomes" id="UP000177152">
    <property type="component" value="Unassembled WGS sequence"/>
</dbReference>
<evidence type="ECO:0000313" key="2">
    <source>
        <dbReference type="EMBL" id="OGZ93592.1"/>
    </source>
</evidence>
<sequence length="90" mass="9318">MKKMLIIAAVVIALAATAGFFLTRKPAGLTGQNNAGTPGGVSTETAVEPASGLGGQLYSEIQQNPGTKIPDTNPIKNDLNPYNNGYVNPF</sequence>
<protein>
    <submittedName>
        <fullName evidence="2">Uncharacterized protein</fullName>
    </submittedName>
</protein>
<evidence type="ECO:0000313" key="3">
    <source>
        <dbReference type="Proteomes" id="UP000177152"/>
    </source>
</evidence>
<comment type="caution">
    <text evidence="2">The sequence shown here is derived from an EMBL/GenBank/DDBJ whole genome shotgun (WGS) entry which is preliminary data.</text>
</comment>
<organism evidence="2 3">
    <name type="scientific">Candidatus Sungbacteria bacterium RIFCSPHIGHO2_01_FULL_47_32</name>
    <dbReference type="NCBI Taxonomy" id="1802264"/>
    <lineage>
        <taxon>Bacteria</taxon>
        <taxon>Candidatus Sungiibacteriota</taxon>
    </lineage>
</organism>
<feature type="compositionally biased region" description="Polar residues" evidence="1">
    <location>
        <begin position="30"/>
        <end position="45"/>
    </location>
</feature>
<accession>A0A1G2K2F7</accession>
<proteinExistence type="predicted"/>